<feature type="compositionally biased region" description="Polar residues" evidence="1">
    <location>
        <begin position="85"/>
        <end position="105"/>
    </location>
</feature>
<feature type="region of interest" description="Disordered" evidence="1">
    <location>
        <begin position="85"/>
        <end position="108"/>
    </location>
</feature>
<dbReference type="OrthoDB" id="3862662at2759"/>
<dbReference type="EMBL" id="ML732381">
    <property type="protein sequence ID" value="KAB8068641.1"/>
    <property type="molecule type" value="Genomic_DNA"/>
</dbReference>
<accession>A0A5N5WJA6</accession>
<dbReference type="CDD" id="cd12148">
    <property type="entry name" value="fungal_TF_MHR"/>
    <property type="match status" value="1"/>
</dbReference>
<evidence type="ECO:0000256" key="1">
    <source>
        <dbReference type="SAM" id="MobiDB-lite"/>
    </source>
</evidence>
<evidence type="ECO:0008006" key="4">
    <source>
        <dbReference type="Google" id="ProtNLM"/>
    </source>
</evidence>
<sequence>MLLRGEVRVDSTRAVKRRAFWAIWEMDVFASTIRRTPTAINWQQMKILLPVDNANWFYGKPTSSCFMETEPNQWWKVLQDTQNTANPQGTSTLDNPGHSQFSRRSPTPEPAIEVRQNLETLANAVRCFSLALPDRLHYRGQYLAFSAPVPRQAESQRQQHSSVFKIFVITQLARLMI</sequence>
<name>A0A5N5WJA6_9EURO</name>
<organism evidence="2 3">
    <name type="scientific">Aspergillus leporis</name>
    <dbReference type="NCBI Taxonomy" id="41062"/>
    <lineage>
        <taxon>Eukaryota</taxon>
        <taxon>Fungi</taxon>
        <taxon>Dikarya</taxon>
        <taxon>Ascomycota</taxon>
        <taxon>Pezizomycotina</taxon>
        <taxon>Eurotiomycetes</taxon>
        <taxon>Eurotiomycetidae</taxon>
        <taxon>Eurotiales</taxon>
        <taxon>Aspergillaceae</taxon>
        <taxon>Aspergillus</taxon>
        <taxon>Aspergillus subgen. Circumdati</taxon>
    </lineage>
</organism>
<reference evidence="2 3" key="1">
    <citation type="submission" date="2019-04" db="EMBL/GenBank/DDBJ databases">
        <title>Friends and foes A comparative genomics study of 23 Aspergillus species from section Flavi.</title>
        <authorList>
            <consortium name="DOE Joint Genome Institute"/>
            <person name="Kjaerbolling I."/>
            <person name="Vesth T."/>
            <person name="Frisvad J.C."/>
            <person name="Nybo J.L."/>
            <person name="Theobald S."/>
            <person name="Kildgaard S."/>
            <person name="Isbrandt T."/>
            <person name="Kuo A."/>
            <person name="Sato A."/>
            <person name="Lyhne E.K."/>
            <person name="Kogle M.E."/>
            <person name="Wiebenga A."/>
            <person name="Kun R.S."/>
            <person name="Lubbers R.J."/>
            <person name="Makela M.R."/>
            <person name="Barry K."/>
            <person name="Chovatia M."/>
            <person name="Clum A."/>
            <person name="Daum C."/>
            <person name="Haridas S."/>
            <person name="He G."/>
            <person name="LaButti K."/>
            <person name="Lipzen A."/>
            <person name="Mondo S."/>
            <person name="Riley R."/>
            <person name="Salamov A."/>
            <person name="Simmons B.A."/>
            <person name="Magnuson J.K."/>
            <person name="Henrissat B."/>
            <person name="Mortensen U.H."/>
            <person name="Larsen T.O."/>
            <person name="Devries R.P."/>
            <person name="Grigoriev I.V."/>
            <person name="Machida M."/>
            <person name="Baker S.E."/>
            <person name="Andersen M.R."/>
        </authorList>
    </citation>
    <scope>NUCLEOTIDE SEQUENCE [LARGE SCALE GENOMIC DNA]</scope>
    <source>
        <strain evidence="2 3">CBS 151.66</strain>
    </source>
</reference>
<proteinExistence type="predicted"/>
<gene>
    <name evidence="2" type="ORF">BDV29DRAFT_162204</name>
</gene>
<evidence type="ECO:0000313" key="2">
    <source>
        <dbReference type="EMBL" id="KAB8068641.1"/>
    </source>
</evidence>
<dbReference type="AlphaFoldDB" id="A0A5N5WJA6"/>
<evidence type="ECO:0000313" key="3">
    <source>
        <dbReference type="Proteomes" id="UP000326565"/>
    </source>
</evidence>
<keyword evidence="3" id="KW-1185">Reference proteome</keyword>
<protein>
    <recommendedName>
        <fullName evidence="4">Transcription factor domain-containing protein</fullName>
    </recommendedName>
</protein>
<dbReference type="Proteomes" id="UP000326565">
    <property type="component" value="Unassembled WGS sequence"/>
</dbReference>